<evidence type="ECO:0000313" key="4">
    <source>
        <dbReference type="EMBL" id="PSJ29602.1"/>
    </source>
</evidence>
<keyword evidence="2" id="KW-0812">Transmembrane</keyword>
<evidence type="ECO:0000313" key="5">
    <source>
        <dbReference type="Proteomes" id="UP000242427"/>
    </source>
</evidence>
<feature type="transmembrane region" description="Helical" evidence="2">
    <location>
        <begin position="506"/>
        <end position="529"/>
    </location>
</feature>
<dbReference type="EMBL" id="PXWG01000008">
    <property type="protein sequence ID" value="PSJ29602.1"/>
    <property type="molecule type" value="Genomic_DNA"/>
</dbReference>
<keyword evidence="2" id="KW-1133">Transmembrane helix</keyword>
<gene>
    <name evidence="4" type="ORF">B7P34_05920</name>
</gene>
<dbReference type="OrthoDB" id="419058at2"/>
<evidence type="ECO:0000256" key="1">
    <source>
        <dbReference type="SAM" id="MobiDB-lite"/>
    </source>
</evidence>
<feature type="transmembrane region" description="Helical" evidence="2">
    <location>
        <begin position="440"/>
        <end position="459"/>
    </location>
</feature>
<evidence type="ECO:0000259" key="3">
    <source>
        <dbReference type="PROSITE" id="PS50837"/>
    </source>
</evidence>
<reference evidence="4 5" key="1">
    <citation type="submission" date="2018-03" db="EMBL/GenBank/DDBJ databases">
        <title>Chitinolytic properties of Streptosporangium nondiastaticum TBG75A20.</title>
        <authorList>
            <person name="Gayathri V."/>
            <person name="Shiburaj S."/>
        </authorList>
    </citation>
    <scope>NUCLEOTIDE SEQUENCE [LARGE SCALE GENOMIC DNA]</scope>
    <source>
        <strain evidence="4 5">TBG75A20</strain>
    </source>
</reference>
<sequence>MAPGSPLRRTHVQRRIGLGLACAALITLAVVLWKGDVESTGTATWISVVSAVVSAFAFVADLLNGPGGGDAPDPADRRRRAADALAEAVRSQWAAEAQLRRLQDPEPLSVRWSRVGPPLADHQGNIRRGLLPPPRDGDQQLGRVVEAFAAVPSRRLVVLGGPGAGKSILAVQFVLGMLAARQPGGPVPVLFPLAGWNPRALTLRAWLAERLAAEYRTLAAPSGDGTLARDLLDAGLVLPVLDGFDELPPPAHGEAMRRLNAELDERLPVLLTCRTTAWTRAVQAGDVLTAAEVVELRRLDFGTARTYLERTARPDGRGSTSWTPVLQAPPGPLTEVLGTPLMVALARTVYGDTSRDPAELLDTARFPTAESIEEHLLDAFVPAAFGDAPGSTWRPDAAHRWLRRLARDLDGHDRQRGTWRLAWWEVPDAMPGALRVTGPALTALLATAALLVPMAWYGRGVVGNWDSTLSMVLHFTGIFLGLCCGFACLLPATADTPQGPRRLARTAVTMTAFAAPLAAVAGFLAPPLFGMRLGDAITPRPIWFFNGCAFGLILSMLFAVAGLPRRPPPLGLPWAGSASGPGAVRALAIGLAAAGPVLLAVRLVVPALICFVAGLLLGLAGQRHGERAAAPFTGPVAVLRGFGSGLLRGFAVCSLIAVSGCAVVGGIAGAIAAYEIRSAPSLTDTGRTDGWRPRVSPGGIRTLDSPGPYAGELLPRGAHTKPLAVPGHSGIARNGRTPEPFRQPVRIRMEREGPVLITAGHPPADAWNVVSELPHPVQLWLAYRSTPAVIGDVVGPLAEFGVLVGAIGGCASGVYRALSTPSDTLRAAGPQSTLRTDRAATAARSAIAAVLAGGVCLALIPVVGSGGALGTMHTELWVPVGTSALALSAWGRLLTARIWLAVTGRAPWRLMAFLEEAHRRGVLRQSGAHYEFRHLRLQQRLAGAADDERRAAPAGASGRSPVS</sequence>
<dbReference type="Gene3D" id="3.40.50.300">
    <property type="entry name" value="P-loop containing nucleotide triphosphate hydrolases"/>
    <property type="match status" value="1"/>
</dbReference>
<protein>
    <recommendedName>
        <fullName evidence="3">NACHT domain-containing protein</fullName>
    </recommendedName>
</protein>
<organism evidence="4 5">
    <name type="scientific">Streptosporangium nondiastaticum</name>
    <dbReference type="NCBI Taxonomy" id="35764"/>
    <lineage>
        <taxon>Bacteria</taxon>
        <taxon>Bacillati</taxon>
        <taxon>Actinomycetota</taxon>
        <taxon>Actinomycetes</taxon>
        <taxon>Streptosporangiales</taxon>
        <taxon>Streptosporangiaceae</taxon>
        <taxon>Streptosporangium</taxon>
    </lineage>
</organism>
<name>A0A9X7PIY6_9ACTN</name>
<feature type="domain" description="NACHT" evidence="3">
    <location>
        <begin position="154"/>
        <end position="277"/>
    </location>
</feature>
<dbReference type="Pfam" id="PF05729">
    <property type="entry name" value="NACHT"/>
    <property type="match status" value="1"/>
</dbReference>
<feature type="transmembrane region" description="Helical" evidence="2">
    <location>
        <begin position="845"/>
        <end position="864"/>
    </location>
</feature>
<feature type="region of interest" description="Disordered" evidence="1">
    <location>
        <begin position="944"/>
        <end position="963"/>
    </location>
</feature>
<feature type="transmembrane region" description="Helical" evidence="2">
    <location>
        <begin position="649"/>
        <end position="674"/>
    </location>
</feature>
<feature type="transmembrane region" description="Helical" evidence="2">
    <location>
        <begin position="876"/>
        <end position="900"/>
    </location>
</feature>
<feature type="transmembrane region" description="Helical" evidence="2">
    <location>
        <begin position="471"/>
        <end position="494"/>
    </location>
</feature>
<proteinExistence type="predicted"/>
<feature type="transmembrane region" description="Helical" evidence="2">
    <location>
        <begin position="584"/>
        <end position="617"/>
    </location>
</feature>
<evidence type="ECO:0000256" key="2">
    <source>
        <dbReference type="SAM" id="Phobius"/>
    </source>
</evidence>
<accession>A0A9X7PIY6</accession>
<feature type="transmembrane region" description="Helical" evidence="2">
    <location>
        <begin position="16"/>
        <end position="33"/>
    </location>
</feature>
<dbReference type="PROSITE" id="PS50837">
    <property type="entry name" value="NACHT"/>
    <property type="match status" value="1"/>
</dbReference>
<dbReference type="AlphaFoldDB" id="A0A9X7PIY6"/>
<keyword evidence="2" id="KW-0472">Membrane</keyword>
<dbReference type="InterPro" id="IPR007111">
    <property type="entry name" value="NACHT_NTPase"/>
</dbReference>
<feature type="compositionally biased region" description="Low complexity" evidence="1">
    <location>
        <begin position="952"/>
        <end position="963"/>
    </location>
</feature>
<dbReference type="Proteomes" id="UP000242427">
    <property type="component" value="Unassembled WGS sequence"/>
</dbReference>
<keyword evidence="5" id="KW-1185">Reference proteome</keyword>
<feature type="transmembrane region" description="Helical" evidence="2">
    <location>
        <begin position="541"/>
        <end position="563"/>
    </location>
</feature>
<dbReference type="InterPro" id="IPR027417">
    <property type="entry name" value="P-loop_NTPase"/>
</dbReference>
<comment type="caution">
    <text evidence="4">The sequence shown here is derived from an EMBL/GenBank/DDBJ whole genome shotgun (WGS) entry which is preliminary data.</text>
</comment>